<evidence type="ECO:0000256" key="8">
    <source>
        <dbReference type="RuleBase" id="RU004168"/>
    </source>
</evidence>
<dbReference type="InterPro" id="IPR036046">
    <property type="entry name" value="Acylphosphatase-like_dom_sf"/>
</dbReference>
<evidence type="ECO:0000256" key="4">
    <source>
        <dbReference type="ARBA" id="ARBA00022801"/>
    </source>
</evidence>
<evidence type="ECO:0000256" key="3">
    <source>
        <dbReference type="ARBA" id="ARBA00015991"/>
    </source>
</evidence>
<dbReference type="InterPro" id="IPR017968">
    <property type="entry name" value="Acylphosphatase_CS"/>
</dbReference>
<dbReference type="Gene3D" id="3.30.70.100">
    <property type="match status" value="1"/>
</dbReference>
<dbReference type="AlphaFoldDB" id="A0A8J2YDR1"/>
<dbReference type="GO" id="GO:0003998">
    <property type="term" value="F:acylphosphatase activity"/>
    <property type="evidence" value="ECO:0007669"/>
    <property type="project" value="UniProtKB-EC"/>
</dbReference>
<dbReference type="Pfam" id="PF00708">
    <property type="entry name" value="Acylphosphatase"/>
    <property type="match status" value="1"/>
</dbReference>
<feature type="active site" evidence="6">
    <location>
        <position position="36"/>
    </location>
</feature>
<evidence type="ECO:0000313" key="11">
    <source>
        <dbReference type="Proteomes" id="UP000625210"/>
    </source>
</evidence>
<dbReference type="InterPro" id="IPR001792">
    <property type="entry name" value="Acylphosphatase-like_dom"/>
</dbReference>
<dbReference type="PROSITE" id="PS51160">
    <property type="entry name" value="ACYLPHOSPHATASE_3"/>
    <property type="match status" value="1"/>
</dbReference>
<protein>
    <recommendedName>
        <fullName evidence="3 6">Acylphosphatase</fullName>
        <ecNumber evidence="2 6">3.6.1.7</ecNumber>
    </recommendedName>
</protein>
<keyword evidence="11" id="KW-1185">Reference proteome</keyword>
<name>A0A8J2YDR1_9BACL</name>
<comment type="caution">
    <text evidence="10">The sequence shown here is derived from an EMBL/GenBank/DDBJ whole genome shotgun (WGS) entry which is preliminary data.</text>
</comment>
<dbReference type="PANTHER" id="PTHR10029:SF3">
    <property type="entry name" value="ACYLPHOSPHATASE-RELATED"/>
    <property type="match status" value="1"/>
</dbReference>
<keyword evidence="4 6" id="KW-0378">Hydrolase</keyword>
<evidence type="ECO:0000256" key="2">
    <source>
        <dbReference type="ARBA" id="ARBA00012150"/>
    </source>
</evidence>
<proteinExistence type="inferred from homology"/>
<dbReference type="EMBL" id="BMHQ01000004">
    <property type="protein sequence ID" value="GGE13067.1"/>
    <property type="molecule type" value="Genomic_DNA"/>
</dbReference>
<dbReference type="EC" id="3.6.1.7" evidence="2 6"/>
<dbReference type="NCBIfam" id="NF010995">
    <property type="entry name" value="PRK14420.1"/>
    <property type="match status" value="1"/>
</dbReference>
<dbReference type="PRINTS" id="PR00112">
    <property type="entry name" value="ACYLPHPHTASE"/>
</dbReference>
<reference evidence="10" key="1">
    <citation type="journal article" date="2014" name="Int. J. Syst. Evol. Microbiol.">
        <title>Complete genome sequence of Corynebacterium casei LMG S-19264T (=DSM 44701T), isolated from a smear-ripened cheese.</title>
        <authorList>
            <consortium name="US DOE Joint Genome Institute (JGI-PGF)"/>
            <person name="Walter F."/>
            <person name="Albersmeier A."/>
            <person name="Kalinowski J."/>
            <person name="Ruckert C."/>
        </authorList>
    </citation>
    <scope>NUCLEOTIDE SEQUENCE</scope>
    <source>
        <strain evidence="10">CGMCC 1.15179</strain>
    </source>
</reference>
<reference evidence="10" key="2">
    <citation type="submission" date="2020-09" db="EMBL/GenBank/DDBJ databases">
        <authorList>
            <person name="Sun Q."/>
            <person name="Zhou Y."/>
        </authorList>
    </citation>
    <scope>NUCLEOTIDE SEQUENCE</scope>
    <source>
        <strain evidence="10">CGMCC 1.15179</strain>
    </source>
</reference>
<sequence>MQRVHMIVHGKVQGVGFRRHTQQLAARRGIVGWVRNRSDGTVEIDAQGPTEAMNKFIKGVRKGSPLSKVTRISTQSKTPRNDLRSFQITY</sequence>
<dbReference type="PANTHER" id="PTHR10029">
    <property type="entry name" value="ACYLPHOSPHATASE"/>
    <property type="match status" value="1"/>
</dbReference>
<feature type="active site" evidence="6">
    <location>
        <position position="18"/>
    </location>
</feature>
<gene>
    <name evidence="10" type="primary">acyP</name>
    <name evidence="10" type="ORF">GCM10011571_13070</name>
</gene>
<feature type="domain" description="Acylphosphatase-like" evidence="9">
    <location>
        <begin position="3"/>
        <end position="90"/>
    </location>
</feature>
<dbReference type="RefSeq" id="WP_188647108.1">
    <property type="nucleotide sequence ID" value="NZ_BMHQ01000004.1"/>
</dbReference>
<evidence type="ECO:0000313" key="10">
    <source>
        <dbReference type="EMBL" id="GGE13067.1"/>
    </source>
</evidence>
<evidence type="ECO:0000256" key="6">
    <source>
        <dbReference type="PROSITE-ProRule" id="PRU00520"/>
    </source>
</evidence>
<dbReference type="PROSITE" id="PS00150">
    <property type="entry name" value="ACYLPHOSPHATASE_1"/>
    <property type="match status" value="1"/>
</dbReference>
<evidence type="ECO:0000256" key="7">
    <source>
        <dbReference type="RuleBase" id="RU000553"/>
    </source>
</evidence>
<dbReference type="Proteomes" id="UP000625210">
    <property type="component" value="Unassembled WGS sequence"/>
</dbReference>
<evidence type="ECO:0000256" key="1">
    <source>
        <dbReference type="ARBA" id="ARBA00005614"/>
    </source>
</evidence>
<accession>A0A8J2YDR1</accession>
<comment type="catalytic activity">
    <reaction evidence="5 6 7">
        <text>an acyl phosphate + H2O = a carboxylate + phosphate + H(+)</text>
        <dbReference type="Rhea" id="RHEA:14965"/>
        <dbReference type="ChEBI" id="CHEBI:15377"/>
        <dbReference type="ChEBI" id="CHEBI:15378"/>
        <dbReference type="ChEBI" id="CHEBI:29067"/>
        <dbReference type="ChEBI" id="CHEBI:43474"/>
        <dbReference type="ChEBI" id="CHEBI:59918"/>
        <dbReference type="EC" id="3.6.1.7"/>
    </reaction>
</comment>
<dbReference type="SUPFAM" id="SSF54975">
    <property type="entry name" value="Acylphosphatase/BLUF domain-like"/>
    <property type="match status" value="1"/>
</dbReference>
<evidence type="ECO:0000259" key="9">
    <source>
        <dbReference type="PROSITE" id="PS51160"/>
    </source>
</evidence>
<comment type="similarity">
    <text evidence="1 8">Belongs to the acylphosphatase family.</text>
</comment>
<dbReference type="InterPro" id="IPR020456">
    <property type="entry name" value="Acylphosphatase"/>
</dbReference>
<evidence type="ECO:0000256" key="5">
    <source>
        <dbReference type="ARBA" id="ARBA00047645"/>
    </source>
</evidence>
<organism evidence="10 11">
    <name type="scientific">Marinithermofilum abyssi</name>
    <dbReference type="NCBI Taxonomy" id="1571185"/>
    <lineage>
        <taxon>Bacteria</taxon>
        <taxon>Bacillati</taxon>
        <taxon>Bacillota</taxon>
        <taxon>Bacilli</taxon>
        <taxon>Bacillales</taxon>
        <taxon>Thermoactinomycetaceae</taxon>
        <taxon>Marinithermofilum</taxon>
    </lineage>
</organism>
<dbReference type="PROSITE" id="PS00151">
    <property type="entry name" value="ACYLPHOSPHATASE_2"/>
    <property type="match status" value="1"/>
</dbReference>